<protein>
    <submittedName>
        <fullName evidence="5">MarR family transcriptional regulator</fullName>
    </submittedName>
</protein>
<dbReference type="RefSeq" id="WP_114615116.1">
    <property type="nucleotide sequence ID" value="NZ_DAWAQT010000001.1"/>
</dbReference>
<sequence length="305" mass="33613">MLRPKFDSTFFVAFKLTHEALDAALKKASELNITQYRVLVKLLTAGTAGLPQKDVSALLDLKPNVVTQAINTLEERGLALRANGATDKRFRRARATSAGGEHAAHVNAAIVEELYDLFPTDNAAWRKILEASIAAGADIDPPLSPDFAEKYPASRTLVSIELVRLAIERGLKETCGAPLSDCLVMMRLGEATRPLRVNDIGESLEMPTANVTRAVDRLVQRGWVKRMGSERDRKAVFVVPTEDGEFQERIISEKSNELAEELLWSKLTPADQEAIGDVGSVVIDGLRRRRAEERNVGFADLRPID</sequence>
<dbReference type="GO" id="GO:0003700">
    <property type="term" value="F:DNA-binding transcription factor activity"/>
    <property type="evidence" value="ECO:0007669"/>
    <property type="project" value="InterPro"/>
</dbReference>
<comment type="caution">
    <text evidence="5">The sequence shown here is derived from an EMBL/GenBank/DDBJ whole genome shotgun (WGS) entry which is preliminary data.</text>
</comment>
<dbReference type="InterPro" id="IPR036388">
    <property type="entry name" value="WH-like_DNA-bd_sf"/>
</dbReference>
<keyword evidence="2" id="KW-0238">DNA-binding</keyword>
<evidence type="ECO:0000256" key="3">
    <source>
        <dbReference type="ARBA" id="ARBA00023163"/>
    </source>
</evidence>
<dbReference type="PROSITE" id="PS01117">
    <property type="entry name" value="HTH_MARR_1"/>
    <property type="match status" value="1"/>
</dbReference>
<dbReference type="GO" id="GO:0003677">
    <property type="term" value="F:DNA binding"/>
    <property type="evidence" value="ECO:0007669"/>
    <property type="project" value="UniProtKB-KW"/>
</dbReference>
<dbReference type="AlphaFoldDB" id="A0A369LKL9"/>
<evidence type="ECO:0000256" key="2">
    <source>
        <dbReference type="ARBA" id="ARBA00023125"/>
    </source>
</evidence>
<dbReference type="SMART" id="SM00347">
    <property type="entry name" value="HTH_MARR"/>
    <property type="match status" value="2"/>
</dbReference>
<dbReference type="Proteomes" id="UP000253975">
    <property type="component" value="Unassembled WGS sequence"/>
</dbReference>
<dbReference type="Pfam" id="PF01047">
    <property type="entry name" value="MarR"/>
    <property type="match status" value="1"/>
</dbReference>
<dbReference type="GO" id="GO:0006950">
    <property type="term" value="P:response to stress"/>
    <property type="evidence" value="ECO:0007669"/>
    <property type="project" value="TreeGrafter"/>
</dbReference>
<evidence type="ECO:0000313" key="6">
    <source>
        <dbReference type="Proteomes" id="UP000253975"/>
    </source>
</evidence>
<name>A0A369LKL9_9ACTN</name>
<feature type="domain" description="HTH marR-type" evidence="4">
    <location>
        <begin position="1"/>
        <end position="134"/>
    </location>
</feature>
<proteinExistence type="predicted"/>
<keyword evidence="3" id="KW-0804">Transcription</keyword>
<dbReference type="InterPro" id="IPR039422">
    <property type="entry name" value="MarR/SlyA-like"/>
</dbReference>
<evidence type="ECO:0000259" key="4">
    <source>
        <dbReference type="PROSITE" id="PS50995"/>
    </source>
</evidence>
<dbReference type="InterPro" id="IPR000835">
    <property type="entry name" value="HTH_MarR-typ"/>
</dbReference>
<reference evidence="5 6" key="1">
    <citation type="journal article" date="2018" name="Elife">
        <title>Discovery and characterization of a prevalent human gut bacterial enzyme sufficient for the inactivation of a family of plant toxins.</title>
        <authorList>
            <person name="Koppel N."/>
            <person name="Bisanz J.E."/>
            <person name="Pandelia M.E."/>
            <person name="Turnbaugh P.J."/>
            <person name="Balskus E.P."/>
        </authorList>
    </citation>
    <scope>NUCLEOTIDE SEQUENCE [LARGE SCALE GENOMIC DNA]</scope>
    <source>
        <strain evidence="5 6">OB21 GAM31</strain>
    </source>
</reference>
<dbReference type="Gene3D" id="1.10.10.10">
    <property type="entry name" value="Winged helix-like DNA-binding domain superfamily/Winged helix DNA-binding domain"/>
    <property type="match status" value="2"/>
</dbReference>
<organism evidence="5 6">
    <name type="scientific">Slackia isoflavoniconvertens</name>
    <dbReference type="NCBI Taxonomy" id="572010"/>
    <lineage>
        <taxon>Bacteria</taxon>
        <taxon>Bacillati</taxon>
        <taxon>Actinomycetota</taxon>
        <taxon>Coriobacteriia</taxon>
        <taxon>Eggerthellales</taxon>
        <taxon>Eggerthellaceae</taxon>
        <taxon>Slackia</taxon>
    </lineage>
</organism>
<dbReference type="PROSITE" id="PS50995">
    <property type="entry name" value="HTH_MARR_2"/>
    <property type="match status" value="2"/>
</dbReference>
<gene>
    <name evidence="5" type="ORF">C1881_03270</name>
</gene>
<dbReference type="InterPro" id="IPR036390">
    <property type="entry name" value="WH_DNA-bd_sf"/>
</dbReference>
<evidence type="ECO:0000256" key="1">
    <source>
        <dbReference type="ARBA" id="ARBA00023015"/>
    </source>
</evidence>
<dbReference type="SUPFAM" id="SSF46785">
    <property type="entry name" value="Winged helix' DNA-binding domain"/>
    <property type="match status" value="2"/>
</dbReference>
<dbReference type="InterPro" id="IPR023187">
    <property type="entry name" value="Tscrpt_reg_MarR-type_CS"/>
</dbReference>
<feature type="domain" description="HTH marR-type" evidence="4">
    <location>
        <begin position="155"/>
        <end position="284"/>
    </location>
</feature>
<dbReference type="PANTHER" id="PTHR33164:SF43">
    <property type="entry name" value="HTH-TYPE TRANSCRIPTIONAL REPRESSOR YETL"/>
    <property type="match status" value="1"/>
</dbReference>
<accession>A0A369LKL9</accession>
<dbReference type="EMBL" id="PPTO01000004">
    <property type="protein sequence ID" value="RDB59724.1"/>
    <property type="molecule type" value="Genomic_DNA"/>
</dbReference>
<evidence type="ECO:0000313" key="5">
    <source>
        <dbReference type="EMBL" id="RDB59724.1"/>
    </source>
</evidence>
<keyword evidence="1" id="KW-0805">Transcription regulation</keyword>
<dbReference type="PANTHER" id="PTHR33164">
    <property type="entry name" value="TRANSCRIPTIONAL REGULATOR, MARR FAMILY"/>
    <property type="match status" value="1"/>
</dbReference>